<dbReference type="InterPro" id="IPR008927">
    <property type="entry name" value="6-PGluconate_DH-like_C_sf"/>
</dbReference>
<dbReference type="PANTHER" id="PTHR21363">
    <property type="entry name" value="PREPHENATE DEHYDROGENASE"/>
    <property type="match status" value="1"/>
</dbReference>
<dbReference type="InterPro" id="IPR050812">
    <property type="entry name" value="Preph/Arog_dehydrog"/>
</dbReference>
<feature type="domain" description="Prephenate/arogenate dehydrogenase" evidence="4">
    <location>
        <begin position="7"/>
        <end position="288"/>
    </location>
</feature>
<dbReference type="SUPFAM" id="SSF51735">
    <property type="entry name" value="NAD(P)-binding Rossmann-fold domains"/>
    <property type="match status" value="1"/>
</dbReference>
<dbReference type="InterPro" id="IPR046826">
    <property type="entry name" value="PDH_N"/>
</dbReference>
<dbReference type="Gene3D" id="1.10.3660.10">
    <property type="entry name" value="6-phosphogluconate dehydrogenase C-terminal like domain"/>
    <property type="match status" value="1"/>
</dbReference>
<dbReference type="InterPro" id="IPR046825">
    <property type="entry name" value="PDH_C"/>
</dbReference>
<dbReference type="GO" id="GO:0006571">
    <property type="term" value="P:tyrosine biosynthetic process"/>
    <property type="evidence" value="ECO:0007669"/>
    <property type="project" value="InterPro"/>
</dbReference>
<keyword evidence="2" id="KW-0057">Aromatic amino acid biosynthesis</keyword>
<dbReference type="InterPro" id="IPR036291">
    <property type="entry name" value="NAD(P)-bd_dom_sf"/>
</dbReference>
<organism evidence="5">
    <name type="scientific">freshwater metagenome</name>
    <dbReference type="NCBI Taxonomy" id="449393"/>
    <lineage>
        <taxon>unclassified sequences</taxon>
        <taxon>metagenomes</taxon>
        <taxon>ecological metagenomes</taxon>
    </lineage>
</organism>
<dbReference type="SUPFAM" id="SSF55021">
    <property type="entry name" value="ACT-like"/>
    <property type="match status" value="1"/>
</dbReference>
<sequence>MNSRTSGQVHIIGSGLLGTSIGLALTNLGVDVSLEDSSPAVLSLAKDFGAGRALASEDKVSLVVVCVPPDVAAETISSAIKRFPEAVVTDVASVKASILNEITASGSDLSHYVGSHPMAGREKGGALSGRPDLFVGRPWVITVETNTSAQAVNTVEQLALDLGATPIRMTAQEHDHAVALISHAPQVISSLLAARLSVADDSDLALAGQGVRDTTRIAASDPKLWLQILSANASELLPVLKDFETDLATVIHSLEQVNSAGSLANLGKALEAGNQGIARLPGKHGSRNTAYAQVVVMIDDKPGELARLLTEVGAAGLNIEDLKLDHATGAQVGLVELAVLPAIEGKLVETLKSNGWRLAG</sequence>
<dbReference type="GO" id="GO:0008977">
    <property type="term" value="F:prephenate dehydrogenase (NAD+) activity"/>
    <property type="evidence" value="ECO:0007669"/>
    <property type="project" value="InterPro"/>
</dbReference>
<dbReference type="AlphaFoldDB" id="A0A6J6NTU0"/>
<protein>
    <submittedName>
        <fullName evidence="5">Unannotated protein</fullName>
    </submittedName>
</protein>
<proteinExistence type="predicted"/>
<dbReference type="GO" id="GO:0004665">
    <property type="term" value="F:prephenate dehydrogenase (NADP+) activity"/>
    <property type="evidence" value="ECO:0007669"/>
    <property type="project" value="InterPro"/>
</dbReference>
<keyword evidence="2" id="KW-0028">Amino-acid biosynthesis</keyword>
<accession>A0A6J6NTU0</accession>
<keyword evidence="1" id="KW-0560">Oxidoreductase</keyword>
<dbReference type="InterPro" id="IPR003099">
    <property type="entry name" value="Prephen_DH"/>
</dbReference>
<comment type="pathway">
    <text evidence="3">Amino-acid biosynthesis.</text>
</comment>
<dbReference type="Pfam" id="PF02153">
    <property type="entry name" value="PDH_N"/>
    <property type="match status" value="1"/>
</dbReference>
<dbReference type="NCBIfam" id="NF005111">
    <property type="entry name" value="PRK06545.2-3"/>
    <property type="match status" value="1"/>
</dbReference>
<evidence type="ECO:0000256" key="1">
    <source>
        <dbReference type="ARBA" id="ARBA00023002"/>
    </source>
</evidence>
<dbReference type="PANTHER" id="PTHR21363:SF0">
    <property type="entry name" value="PREPHENATE DEHYDROGENASE [NADP(+)]"/>
    <property type="match status" value="1"/>
</dbReference>
<dbReference type="InterPro" id="IPR045865">
    <property type="entry name" value="ACT-like_dom_sf"/>
</dbReference>
<evidence type="ECO:0000256" key="2">
    <source>
        <dbReference type="ARBA" id="ARBA00023141"/>
    </source>
</evidence>
<dbReference type="NCBIfam" id="NF005112">
    <property type="entry name" value="PRK06545.2-4"/>
    <property type="match status" value="1"/>
</dbReference>
<dbReference type="SUPFAM" id="SSF48179">
    <property type="entry name" value="6-phosphogluconate dehydrogenase C-terminal domain-like"/>
    <property type="match status" value="1"/>
</dbReference>
<evidence type="ECO:0000313" key="5">
    <source>
        <dbReference type="EMBL" id="CAB4689927.1"/>
    </source>
</evidence>
<gene>
    <name evidence="5" type="ORF">UFOPK2373_00733</name>
</gene>
<dbReference type="Gene3D" id="3.40.50.720">
    <property type="entry name" value="NAD(P)-binding Rossmann-like Domain"/>
    <property type="match status" value="1"/>
</dbReference>
<evidence type="ECO:0000256" key="3">
    <source>
        <dbReference type="ARBA" id="ARBA00029440"/>
    </source>
</evidence>
<dbReference type="Pfam" id="PF20463">
    <property type="entry name" value="PDH_C"/>
    <property type="match status" value="1"/>
</dbReference>
<reference evidence="5" key="1">
    <citation type="submission" date="2020-05" db="EMBL/GenBank/DDBJ databases">
        <authorList>
            <person name="Chiriac C."/>
            <person name="Salcher M."/>
            <person name="Ghai R."/>
            <person name="Kavagutti S V."/>
        </authorList>
    </citation>
    <scope>NUCLEOTIDE SEQUENCE</scope>
</reference>
<dbReference type="GO" id="GO:0070403">
    <property type="term" value="F:NAD+ binding"/>
    <property type="evidence" value="ECO:0007669"/>
    <property type="project" value="InterPro"/>
</dbReference>
<dbReference type="EMBL" id="CAEZXL010000119">
    <property type="protein sequence ID" value="CAB4689927.1"/>
    <property type="molecule type" value="Genomic_DNA"/>
</dbReference>
<dbReference type="PROSITE" id="PS51176">
    <property type="entry name" value="PDH_ADH"/>
    <property type="match status" value="1"/>
</dbReference>
<evidence type="ECO:0000259" key="4">
    <source>
        <dbReference type="PROSITE" id="PS51176"/>
    </source>
</evidence>
<name>A0A6J6NTU0_9ZZZZ</name>